<evidence type="ECO:0000313" key="11">
    <source>
        <dbReference type="Proteomes" id="UP000177130"/>
    </source>
</evidence>
<dbReference type="GO" id="GO:0046872">
    <property type="term" value="F:metal ion binding"/>
    <property type="evidence" value="ECO:0007669"/>
    <property type="project" value="UniProtKB-UniRule"/>
</dbReference>
<comment type="cofactor">
    <cofactor evidence="7">
        <name>Mg(2+)</name>
        <dbReference type="ChEBI" id="CHEBI:18420"/>
    </cofactor>
</comment>
<dbReference type="GO" id="GO:0016787">
    <property type="term" value="F:hydrolase activity"/>
    <property type="evidence" value="ECO:0007669"/>
    <property type="project" value="UniProtKB-KW"/>
</dbReference>
<comment type="similarity">
    <text evidence="7">Belongs to the CRISPR-associated endoribonuclease Cas2 protein family.</text>
</comment>
<dbReference type="Pfam" id="PF20803">
    <property type="entry name" value="PaaX_M"/>
    <property type="match status" value="1"/>
</dbReference>
<dbReference type="EMBL" id="MHRK01000049">
    <property type="protein sequence ID" value="OHA22685.1"/>
    <property type="molecule type" value="Genomic_DNA"/>
</dbReference>
<dbReference type="PANTHER" id="PTHR30319:SF1">
    <property type="entry name" value="TRANSCRIPTIONAL REPRESSOR PAAX"/>
    <property type="match status" value="1"/>
</dbReference>
<dbReference type="HAMAP" id="MF_01471">
    <property type="entry name" value="Cas2"/>
    <property type="match status" value="1"/>
</dbReference>
<dbReference type="InterPro" id="IPR048846">
    <property type="entry name" value="PaaX-like_central"/>
</dbReference>
<evidence type="ECO:0000313" key="10">
    <source>
        <dbReference type="EMBL" id="OHA22685.1"/>
    </source>
</evidence>
<keyword evidence="8" id="KW-1133">Transmembrane helix</keyword>
<comment type="function">
    <text evidence="7">CRISPR (clustered regularly interspaced short palindromic repeat), is an adaptive immune system that provides protection against mobile genetic elements (viruses, transposable elements and conjugative plasmids). CRISPR clusters contain sequences complementary to antecedent mobile elements and target invading nucleic acids. CRISPR clusters are transcribed and processed into CRISPR RNA (crRNA). Functions as a ssRNA-specific endoribonuclease. Involved in the integration of spacer DNA into the CRISPR cassette.</text>
</comment>
<sequence>MGELEKDIKVELKRKRIKKAILYSIAAAGFLSVALLAPNALQMLSMFDQRKKKNGRTYNLKQTLDRLLYNELVVFEDTPKGKFLKLTKKGEREARYLEVADRVLQKPKKWDKKWRVIIFDVNESKRTARNKLRRTLSNMGFVKLQKSVWVYPYDCEDLVTLLKLDLKMGRDVTYMIVDRIENDKLLRKYYGLADASK</sequence>
<dbReference type="GO" id="GO:0051607">
    <property type="term" value="P:defense response to virus"/>
    <property type="evidence" value="ECO:0007669"/>
    <property type="project" value="UniProtKB-UniRule"/>
</dbReference>
<comment type="caution">
    <text evidence="10">The sequence shown here is derived from an EMBL/GenBank/DDBJ whole genome shotgun (WGS) entry which is preliminary data.</text>
</comment>
<feature type="binding site" evidence="7">
    <location>
        <position position="120"/>
    </location>
    <ligand>
        <name>Mg(2+)</name>
        <dbReference type="ChEBI" id="CHEBI:18420"/>
        <note>catalytic</note>
    </ligand>
</feature>
<feature type="domain" description="Transcriptional repressor PaaX-like central Cas2-like" evidence="9">
    <location>
        <begin position="108"/>
        <end position="180"/>
    </location>
</feature>
<reference evidence="10 11" key="1">
    <citation type="journal article" date="2016" name="Nat. Commun.">
        <title>Thousands of microbial genomes shed light on interconnected biogeochemical processes in an aquifer system.</title>
        <authorList>
            <person name="Anantharaman K."/>
            <person name="Brown C.T."/>
            <person name="Hug L.A."/>
            <person name="Sharon I."/>
            <person name="Castelle C.J."/>
            <person name="Probst A.J."/>
            <person name="Thomas B.C."/>
            <person name="Singh A."/>
            <person name="Wilkins M.J."/>
            <person name="Karaoz U."/>
            <person name="Brodie E.L."/>
            <person name="Williams K.H."/>
            <person name="Hubbard S.S."/>
            <person name="Banfield J.F."/>
        </authorList>
    </citation>
    <scope>NUCLEOTIDE SEQUENCE [LARGE SCALE GENOMIC DNA]</scope>
</reference>
<evidence type="ECO:0000256" key="3">
    <source>
        <dbReference type="ARBA" id="ARBA00022759"/>
    </source>
</evidence>
<dbReference type="NCBIfam" id="TIGR01573">
    <property type="entry name" value="cas2"/>
    <property type="match status" value="1"/>
</dbReference>
<dbReference type="Gene3D" id="3.30.70.2650">
    <property type="match status" value="1"/>
</dbReference>
<evidence type="ECO:0000256" key="7">
    <source>
        <dbReference type="HAMAP-Rule" id="MF_01471"/>
    </source>
</evidence>
<proteinExistence type="inferred from homology"/>
<protein>
    <recommendedName>
        <fullName evidence="7">CRISPR-associated endoribonuclease Cas2</fullName>
        <ecNumber evidence="7">3.1.-.-</ecNumber>
    </recommendedName>
</protein>
<evidence type="ECO:0000256" key="4">
    <source>
        <dbReference type="ARBA" id="ARBA00022801"/>
    </source>
</evidence>
<gene>
    <name evidence="7" type="primary">cas2</name>
    <name evidence="10" type="ORF">A3C72_01345</name>
</gene>
<keyword evidence="1 7" id="KW-0540">Nuclease</keyword>
<evidence type="ECO:0000256" key="8">
    <source>
        <dbReference type="SAM" id="Phobius"/>
    </source>
</evidence>
<keyword evidence="5 7" id="KW-0460">Magnesium</keyword>
<evidence type="ECO:0000256" key="2">
    <source>
        <dbReference type="ARBA" id="ARBA00022723"/>
    </source>
</evidence>
<keyword evidence="2 7" id="KW-0479">Metal-binding</keyword>
<comment type="subunit">
    <text evidence="7">Homodimer, forms a heterotetramer with a Cas1 homodimer.</text>
</comment>
<feature type="transmembrane region" description="Helical" evidence="8">
    <location>
        <begin position="20"/>
        <end position="41"/>
    </location>
</feature>
<dbReference type="AlphaFoldDB" id="A0A1G2MFI6"/>
<dbReference type="EC" id="3.1.-.-" evidence="7"/>
<evidence type="ECO:0000256" key="6">
    <source>
        <dbReference type="ARBA" id="ARBA00023118"/>
    </source>
</evidence>
<dbReference type="GO" id="GO:0004521">
    <property type="term" value="F:RNA endonuclease activity"/>
    <property type="evidence" value="ECO:0007669"/>
    <property type="project" value="InterPro"/>
</dbReference>
<dbReference type="GO" id="GO:0006351">
    <property type="term" value="P:DNA-templated transcription"/>
    <property type="evidence" value="ECO:0007669"/>
    <property type="project" value="TreeGrafter"/>
</dbReference>
<keyword evidence="4 7" id="KW-0378">Hydrolase</keyword>
<keyword evidence="6 7" id="KW-0051">Antiviral defense</keyword>
<dbReference type="Proteomes" id="UP000177130">
    <property type="component" value="Unassembled WGS sequence"/>
</dbReference>
<evidence type="ECO:0000256" key="5">
    <source>
        <dbReference type="ARBA" id="ARBA00022842"/>
    </source>
</evidence>
<keyword evidence="3 7" id="KW-0255">Endonuclease</keyword>
<dbReference type="GO" id="GO:0043571">
    <property type="term" value="P:maintenance of CRISPR repeat elements"/>
    <property type="evidence" value="ECO:0007669"/>
    <property type="project" value="UniProtKB-UniRule"/>
</dbReference>
<dbReference type="SUPFAM" id="SSF143430">
    <property type="entry name" value="TTP0101/SSO1404-like"/>
    <property type="match status" value="1"/>
</dbReference>
<dbReference type="STRING" id="1802306.A3C72_01345"/>
<accession>A0A1G2MFI6</accession>
<name>A0A1G2MFI6_9BACT</name>
<evidence type="ECO:0000256" key="1">
    <source>
        <dbReference type="ARBA" id="ARBA00022722"/>
    </source>
</evidence>
<dbReference type="PANTHER" id="PTHR30319">
    <property type="entry name" value="PHENYLACETIC ACID REGULATOR-RELATED TRANSCRIPTIONAL REPRESSOR"/>
    <property type="match status" value="1"/>
</dbReference>
<evidence type="ECO:0000259" key="9">
    <source>
        <dbReference type="Pfam" id="PF20803"/>
    </source>
</evidence>
<organism evidence="10 11">
    <name type="scientific">Candidatus Taylorbacteria bacterium RIFCSPHIGHO2_02_FULL_43_32b</name>
    <dbReference type="NCBI Taxonomy" id="1802306"/>
    <lineage>
        <taxon>Bacteria</taxon>
        <taxon>Candidatus Tayloriibacteriota</taxon>
    </lineage>
</organism>
<dbReference type="InterPro" id="IPR021127">
    <property type="entry name" value="CRISPR_associated_Cas2"/>
</dbReference>
<keyword evidence="8" id="KW-0472">Membrane</keyword>
<keyword evidence="8" id="KW-0812">Transmembrane</keyword>